<keyword evidence="7" id="KW-1185">Reference proteome</keyword>
<dbReference type="KEGG" id="gaz:Pan241w_32040"/>
<proteinExistence type="predicted"/>
<feature type="domain" description="Glycosyl transferase family 1" evidence="4">
    <location>
        <begin position="205"/>
        <end position="359"/>
    </location>
</feature>
<sequence>MKILFLSNVFPNSLYPGKGTFNCSMIQALSELHPTHVVSPVSWLDESSHLTKSKTSLNREWSPIENTTRLSVEYPRFYYTPKILHQHYGQFLYWSIKKALQQAITRFQPDIILSYWLHPDGEVAVRAARDHGLPVVVMTGGSDILLLTKNRHRRRAIINVLQQADGVITVSDDIMSAVKNMKIHPQKIHTVYRGVNRCLFTPGDQQSARQRLGLPLDRKIIVSVGRLEPVKGHTVLLDACLKISKQGIPFTCYVLGDGSLEATLLQKANDYGLEGQFQLNGSQQQSRLADWYRAADVIALPSLSEGIPNVLLEAISCGKQFVASRVGGIPEIADPICDQLVPPNDPNELAEAISSMFGAPIQNEKRSFEPISWQESAVQISQILSDCSTRFSSGLTNKQKTRSSYRRKKRRIRQQS</sequence>
<dbReference type="Pfam" id="PF13439">
    <property type="entry name" value="Glyco_transf_4"/>
    <property type="match status" value="1"/>
</dbReference>
<organism evidence="6 7">
    <name type="scientific">Gimesia alba</name>
    <dbReference type="NCBI Taxonomy" id="2527973"/>
    <lineage>
        <taxon>Bacteria</taxon>
        <taxon>Pseudomonadati</taxon>
        <taxon>Planctomycetota</taxon>
        <taxon>Planctomycetia</taxon>
        <taxon>Planctomycetales</taxon>
        <taxon>Planctomycetaceae</taxon>
        <taxon>Gimesia</taxon>
    </lineage>
</organism>
<evidence type="ECO:0000313" key="6">
    <source>
        <dbReference type="EMBL" id="QDT43107.1"/>
    </source>
</evidence>
<dbReference type="Pfam" id="PF00534">
    <property type="entry name" value="Glycos_transf_1"/>
    <property type="match status" value="1"/>
</dbReference>
<feature type="compositionally biased region" description="Basic residues" evidence="3">
    <location>
        <begin position="399"/>
        <end position="416"/>
    </location>
</feature>
<evidence type="ECO:0000256" key="2">
    <source>
        <dbReference type="ARBA" id="ARBA00022679"/>
    </source>
</evidence>
<dbReference type="SUPFAM" id="SSF53756">
    <property type="entry name" value="UDP-Glycosyltransferase/glycogen phosphorylase"/>
    <property type="match status" value="1"/>
</dbReference>
<keyword evidence="2 6" id="KW-0808">Transferase</keyword>
<dbReference type="InterPro" id="IPR001296">
    <property type="entry name" value="Glyco_trans_1"/>
</dbReference>
<reference evidence="6 7" key="1">
    <citation type="submission" date="2019-02" db="EMBL/GenBank/DDBJ databases">
        <title>Deep-cultivation of Planctomycetes and their phenomic and genomic characterization uncovers novel biology.</title>
        <authorList>
            <person name="Wiegand S."/>
            <person name="Jogler M."/>
            <person name="Boedeker C."/>
            <person name="Pinto D."/>
            <person name="Vollmers J."/>
            <person name="Rivas-Marin E."/>
            <person name="Kohn T."/>
            <person name="Peeters S.H."/>
            <person name="Heuer A."/>
            <person name="Rast P."/>
            <person name="Oberbeckmann S."/>
            <person name="Bunk B."/>
            <person name="Jeske O."/>
            <person name="Meyerdierks A."/>
            <person name="Storesund J.E."/>
            <person name="Kallscheuer N."/>
            <person name="Luecker S."/>
            <person name="Lage O.M."/>
            <person name="Pohl T."/>
            <person name="Merkel B.J."/>
            <person name="Hornburger P."/>
            <person name="Mueller R.-W."/>
            <person name="Bruemmer F."/>
            <person name="Labrenz M."/>
            <person name="Spormann A.M."/>
            <person name="Op den Camp H."/>
            <person name="Overmann J."/>
            <person name="Amann R."/>
            <person name="Jetten M.S.M."/>
            <person name="Mascher T."/>
            <person name="Medema M.H."/>
            <person name="Devos D.P."/>
            <person name="Kaster A.-K."/>
            <person name="Ovreas L."/>
            <person name="Rohde M."/>
            <person name="Galperin M.Y."/>
            <person name="Jogler C."/>
        </authorList>
    </citation>
    <scope>NUCLEOTIDE SEQUENCE [LARGE SCALE GENOMIC DNA]</scope>
    <source>
        <strain evidence="6 7">Pan241w</strain>
    </source>
</reference>
<dbReference type="InterPro" id="IPR028098">
    <property type="entry name" value="Glyco_trans_4-like_N"/>
</dbReference>
<keyword evidence="1 6" id="KW-0328">Glycosyltransferase</keyword>
<evidence type="ECO:0000256" key="3">
    <source>
        <dbReference type="SAM" id="MobiDB-lite"/>
    </source>
</evidence>
<evidence type="ECO:0000259" key="4">
    <source>
        <dbReference type="Pfam" id="PF00534"/>
    </source>
</evidence>
<dbReference type="GO" id="GO:0016757">
    <property type="term" value="F:glycosyltransferase activity"/>
    <property type="evidence" value="ECO:0007669"/>
    <property type="project" value="UniProtKB-KW"/>
</dbReference>
<dbReference type="EC" id="2.4.-.-" evidence="6"/>
<dbReference type="PANTHER" id="PTHR12526">
    <property type="entry name" value="GLYCOSYLTRANSFERASE"/>
    <property type="match status" value="1"/>
</dbReference>
<dbReference type="Gene3D" id="3.40.50.2000">
    <property type="entry name" value="Glycogen Phosphorylase B"/>
    <property type="match status" value="2"/>
</dbReference>
<protein>
    <submittedName>
        <fullName evidence="6">Teichuronic acid biosynthesis glycosyltransferase TuaC</fullName>
        <ecNumber evidence="6">2.4.-.-</ecNumber>
    </submittedName>
</protein>
<evidence type="ECO:0000313" key="7">
    <source>
        <dbReference type="Proteomes" id="UP000317171"/>
    </source>
</evidence>
<name>A0A517RGU9_9PLAN</name>
<dbReference type="Proteomes" id="UP000317171">
    <property type="component" value="Chromosome"/>
</dbReference>
<dbReference type="PANTHER" id="PTHR12526:SF510">
    <property type="entry name" value="D-INOSITOL 3-PHOSPHATE GLYCOSYLTRANSFERASE"/>
    <property type="match status" value="1"/>
</dbReference>
<accession>A0A517RGU9</accession>
<feature type="region of interest" description="Disordered" evidence="3">
    <location>
        <begin position="394"/>
        <end position="416"/>
    </location>
</feature>
<dbReference type="EMBL" id="CP036269">
    <property type="protein sequence ID" value="QDT43107.1"/>
    <property type="molecule type" value="Genomic_DNA"/>
</dbReference>
<evidence type="ECO:0000259" key="5">
    <source>
        <dbReference type="Pfam" id="PF13439"/>
    </source>
</evidence>
<gene>
    <name evidence="6" type="primary">tuaC_3</name>
    <name evidence="6" type="ORF">Pan241w_32040</name>
</gene>
<feature type="domain" description="Glycosyltransferase subfamily 4-like N-terminal" evidence="5">
    <location>
        <begin position="74"/>
        <end position="196"/>
    </location>
</feature>
<evidence type="ECO:0000256" key="1">
    <source>
        <dbReference type="ARBA" id="ARBA00022676"/>
    </source>
</evidence>
<dbReference type="AlphaFoldDB" id="A0A517RGU9"/>